<dbReference type="GO" id="GO:0051082">
    <property type="term" value="F:unfolded protein binding"/>
    <property type="evidence" value="ECO:0007669"/>
    <property type="project" value="InterPro"/>
</dbReference>
<reference evidence="3" key="1">
    <citation type="journal article" date="2020" name="Fungal Divers.">
        <title>Resolving the Mortierellaceae phylogeny through synthesis of multi-gene phylogenetics and phylogenomics.</title>
        <authorList>
            <person name="Vandepol N."/>
            <person name="Liber J."/>
            <person name="Desiro A."/>
            <person name="Na H."/>
            <person name="Kennedy M."/>
            <person name="Barry K."/>
            <person name="Grigoriev I.V."/>
            <person name="Miller A.N."/>
            <person name="O'Donnell K."/>
            <person name="Stajich J.E."/>
            <person name="Bonito G."/>
        </authorList>
    </citation>
    <scope>NUCLEOTIDE SEQUENCE</scope>
    <source>
        <strain evidence="3">REB-010B</strain>
    </source>
</reference>
<dbReference type="Proteomes" id="UP000738325">
    <property type="component" value="Unassembled WGS sequence"/>
</dbReference>
<dbReference type="SUPFAM" id="SSF54211">
    <property type="entry name" value="Ribosomal protein S5 domain 2-like"/>
    <property type="match status" value="1"/>
</dbReference>
<dbReference type="GO" id="GO:0005524">
    <property type="term" value="F:ATP binding"/>
    <property type="evidence" value="ECO:0007669"/>
    <property type="project" value="InterPro"/>
</dbReference>
<evidence type="ECO:0000256" key="2">
    <source>
        <dbReference type="ARBA" id="ARBA00023186"/>
    </source>
</evidence>
<dbReference type="EMBL" id="JAAAIP010000921">
    <property type="protein sequence ID" value="KAG0311446.1"/>
    <property type="molecule type" value="Genomic_DNA"/>
</dbReference>
<organism evidence="3 4">
    <name type="scientific">Dissophora globulifera</name>
    <dbReference type="NCBI Taxonomy" id="979702"/>
    <lineage>
        <taxon>Eukaryota</taxon>
        <taxon>Fungi</taxon>
        <taxon>Fungi incertae sedis</taxon>
        <taxon>Mucoromycota</taxon>
        <taxon>Mortierellomycotina</taxon>
        <taxon>Mortierellomycetes</taxon>
        <taxon>Mortierellales</taxon>
        <taxon>Mortierellaceae</taxon>
        <taxon>Dissophora</taxon>
    </lineage>
</organism>
<evidence type="ECO:0000313" key="4">
    <source>
        <dbReference type="Proteomes" id="UP000738325"/>
    </source>
</evidence>
<sequence length="70" mass="8280">MKVEQEKIYYVYVPKRKFSKISPHFEEFKDKGIKVLFLYETVNEFVIILESSSKVDSKDAITSEEELLSQ</sequence>
<dbReference type="AlphaFoldDB" id="A0A9P6R2Q4"/>
<evidence type="ECO:0000313" key="3">
    <source>
        <dbReference type="EMBL" id="KAG0311446.1"/>
    </source>
</evidence>
<gene>
    <name evidence="3" type="ORF">BGZ99_010162</name>
</gene>
<evidence type="ECO:0000256" key="1">
    <source>
        <dbReference type="ARBA" id="ARBA00008239"/>
    </source>
</evidence>
<keyword evidence="4" id="KW-1185">Reference proteome</keyword>
<name>A0A9P6R2Q4_9FUNG</name>
<dbReference type="InterPro" id="IPR001404">
    <property type="entry name" value="Hsp90_fam"/>
</dbReference>
<protein>
    <submittedName>
        <fullName evidence="3">Uncharacterized protein</fullName>
    </submittedName>
</protein>
<dbReference type="GO" id="GO:0140662">
    <property type="term" value="F:ATP-dependent protein folding chaperone"/>
    <property type="evidence" value="ECO:0007669"/>
    <property type="project" value="InterPro"/>
</dbReference>
<dbReference type="Gene3D" id="3.40.50.11260">
    <property type="match status" value="1"/>
</dbReference>
<comment type="caution">
    <text evidence="3">The sequence shown here is derived from an EMBL/GenBank/DDBJ whole genome shotgun (WGS) entry which is preliminary data.</text>
</comment>
<accession>A0A9P6R2Q4</accession>
<dbReference type="Pfam" id="PF00183">
    <property type="entry name" value="HSP90"/>
    <property type="match status" value="1"/>
</dbReference>
<dbReference type="GO" id="GO:0016887">
    <property type="term" value="F:ATP hydrolysis activity"/>
    <property type="evidence" value="ECO:0007669"/>
    <property type="project" value="InterPro"/>
</dbReference>
<keyword evidence="2" id="KW-0143">Chaperone</keyword>
<proteinExistence type="inferred from homology"/>
<dbReference type="InterPro" id="IPR020568">
    <property type="entry name" value="Ribosomal_Su5_D2-typ_SF"/>
</dbReference>
<comment type="similarity">
    <text evidence="1">Belongs to the heat shock protein 90 family.</text>
</comment>